<accession>A0ABP1QGL3</accession>
<keyword evidence="3" id="KW-1185">Reference proteome</keyword>
<feature type="transmembrane region" description="Helical" evidence="1">
    <location>
        <begin position="62"/>
        <end position="83"/>
    </location>
</feature>
<protein>
    <submittedName>
        <fullName evidence="2">Uncharacterized protein</fullName>
    </submittedName>
</protein>
<keyword evidence="1" id="KW-0812">Transmembrane</keyword>
<dbReference type="EMBL" id="CAXLJM020000034">
    <property type="protein sequence ID" value="CAL8102455.1"/>
    <property type="molecule type" value="Genomic_DNA"/>
</dbReference>
<gene>
    <name evidence="2" type="ORF">ODALV1_LOCUS11147</name>
</gene>
<proteinExistence type="predicted"/>
<feature type="transmembrane region" description="Helical" evidence="1">
    <location>
        <begin position="95"/>
        <end position="117"/>
    </location>
</feature>
<organism evidence="2 3">
    <name type="scientific">Orchesella dallaii</name>
    <dbReference type="NCBI Taxonomy" id="48710"/>
    <lineage>
        <taxon>Eukaryota</taxon>
        <taxon>Metazoa</taxon>
        <taxon>Ecdysozoa</taxon>
        <taxon>Arthropoda</taxon>
        <taxon>Hexapoda</taxon>
        <taxon>Collembola</taxon>
        <taxon>Entomobryomorpha</taxon>
        <taxon>Entomobryoidea</taxon>
        <taxon>Orchesellidae</taxon>
        <taxon>Orchesellinae</taxon>
        <taxon>Orchesella</taxon>
    </lineage>
</organism>
<name>A0ABP1QGL3_9HEXA</name>
<evidence type="ECO:0000313" key="3">
    <source>
        <dbReference type="Proteomes" id="UP001642540"/>
    </source>
</evidence>
<feature type="transmembrane region" description="Helical" evidence="1">
    <location>
        <begin position="21"/>
        <end position="42"/>
    </location>
</feature>
<keyword evidence="1" id="KW-1133">Transmembrane helix</keyword>
<keyword evidence="1" id="KW-0472">Membrane</keyword>
<sequence length="220" mass="24111">MGRPCNPCPCTSLEIGVKILAALEIVGSIIALIVASVLLYALDNPGAVNSAIEMQALKLGQHGIIIFMMTVILSLAINIGLYYWGAIRKRTDICWIYIVYTAIHMIFNVIFLIMTLAESGNKWNEKPNTMSIINSVFNIILECYIIWVVHSFIMQVRQQQRQSQLLGAAPGLYGGEAGGMPQGSIYRAVEAGNYYAAEQPDYPTLVDQSQPQPTSAPATV</sequence>
<dbReference type="Proteomes" id="UP001642540">
    <property type="component" value="Unassembled WGS sequence"/>
</dbReference>
<evidence type="ECO:0000313" key="2">
    <source>
        <dbReference type="EMBL" id="CAL8102455.1"/>
    </source>
</evidence>
<comment type="caution">
    <text evidence="2">The sequence shown here is derived from an EMBL/GenBank/DDBJ whole genome shotgun (WGS) entry which is preliminary data.</text>
</comment>
<feature type="transmembrane region" description="Helical" evidence="1">
    <location>
        <begin position="129"/>
        <end position="153"/>
    </location>
</feature>
<reference evidence="2 3" key="1">
    <citation type="submission" date="2024-08" db="EMBL/GenBank/DDBJ databases">
        <authorList>
            <person name="Cucini C."/>
            <person name="Frati F."/>
        </authorList>
    </citation>
    <scope>NUCLEOTIDE SEQUENCE [LARGE SCALE GENOMIC DNA]</scope>
</reference>
<evidence type="ECO:0000256" key="1">
    <source>
        <dbReference type="SAM" id="Phobius"/>
    </source>
</evidence>